<dbReference type="EMBL" id="RQER01000001">
    <property type="protein sequence ID" value="TGK05639.1"/>
    <property type="molecule type" value="Genomic_DNA"/>
</dbReference>
<accession>A0A5F1ZRV4</accession>
<evidence type="ECO:0000313" key="3">
    <source>
        <dbReference type="Proteomes" id="UP000297273"/>
    </source>
</evidence>
<protein>
    <recommendedName>
        <fullName evidence="5">Lipoprotein</fullName>
    </recommendedName>
</protein>
<dbReference type="Proteomes" id="UP000297946">
    <property type="component" value="Unassembled WGS sequence"/>
</dbReference>
<evidence type="ECO:0000313" key="1">
    <source>
        <dbReference type="EMBL" id="TGK05639.1"/>
    </source>
</evidence>
<evidence type="ECO:0008006" key="5">
    <source>
        <dbReference type="Google" id="ProtNLM"/>
    </source>
</evidence>
<dbReference type="AlphaFoldDB" id="A0A5F1ZRV4"/>
<comment type="caution">
    <text evidence="1">The sequence shown here is derived from an EMBL/GenBank/DDBJ whole genome shotgun (WGS) entry which is preliminary data.</text>
</comment>
<reference evidence="3 4" key="2">
    <citation type="journal article" date="2019" name="PLoS Negl. Trop. Dis.">
        <title>Revisiting the worldwide diversity of Leptospira species in the environment.</title>
        <authorList>
            <person name="Vincent A.T."/>
            <person name="Schiettekatte O."/>
            <person name="Bourhy P."/>
            <person name="Veyrier F.J."/>
            <person name="Picardeau M."/>
        </authorList>
    </citation>
    <scope>NUCLEOTIDE SEQUENCE [LARGE SCALE GENOMIC DNA]</scope>
    <source>
        <strain evidence="3">201702690</strain>
        <strain evidence="1 4">SSW18</strain>
    </source>
</reference>
<organism evidence="1 4">
    <name type="scientific">Leptospira langatensis</name>
    <dbReference type="NCBI Taxonomy" id="2484983"/>
    <lineage>
        <taxon>Bacteria</taxon>
        <taxon>Pseudomonadati</taxon>
        <taxon>Spirochaetota</taxon>
        <taxon>Spirochaetia</taxon>
        <taxon>Leptospirales</taxon>
        <taxon>Leptospiraceae</taxon>
        <taxon>Leptospira</taxon>
    </lineage>
</organism>
<dbReference type="EMBL" id="RQGC01000013">
    <property type="protein sequence ID" value="TGL38770.1"/>
    <property type="molecule type" value="Genomic_DNA"/>
</dbReference>
<reference evidence="2" key="1">
    <citation type="submission" date="2018-10" db="EMBL/GenBank/DDBJ databases">
        <authorList>
            <person name="Vincent A.T."/>
            <person name="Schiettekatte O."/>
            <person name="Bourhy P."/>
            <person name="Veyrier F.J."/>
            <person name="Picardeau M."/>
        </authorList>
    </citation>
    <scope>NUCLEOTIDE SEQUENCE</scope>
    <source>
        <strain evidence="2">201702690</strain>
    </source>
</reference>
<evidence type="ECO:0000313" key="2">
    <source>
        <dbReference type="EMBL" id="TGL38770.1"/>
    </source>
</evidence>
<evidence type="ECO:0000313" key="4">
    <source>
        <dbReference type="Proteomes" id="UP000297946"/>
    </source>
</evidence>
<proteinExistence type="predicted"/>
<keyword evidence="3" id="KW-1185">Reference proteome</keyword>
<name>A0A5F1ZRV4_9LEPT</name>
<dbReference type="NCBIfam" id="NF047489">
    <property type="entry name" value="adhesinLsa23"/>
    <property type="match status" value="1"/>
</dbReference>
<dbReference type="Proteomes" id="UP000297273">
    <property type="component" value="Unassembled WGS sequence"/>
</dbReference>
<sequence length="199" mass="23119">MKAYLLLLVLFLVIGCQSPPLPEFKPPDSVCPKTDLLLLSQPEIDIRSGNSLIAVYCKNDITPSGSEWEVSLVFEDEIHPNSWKDFFYRIYRRIKYGRNYDIESFTIHLEPDGKTFQLDLKNVYSGSQTFYQDPVEHKDSVLASASLENKNALPIVYVNTWNHMFGEKDMNPDLQKQEHLLSEFRFGSRRQLDLYFGSR</sequence>
<gene>
    <name evidence="1" type="ORF">EHO57_01605</name>
    <name evidence="2" type="ORF">EHQ53_17365</name>
</gene>
<dbReference type="PROSITE" id="PS51257">
    <property type="entry name" value="PROKAR_LIPOPROTEIN"/>
    <property type="match status" value="1"/>
</dbReference>
<dbReference type="OrthoDB" id="337481at2"/>